<keyword evidence="3" id="KW-0732">Signal</keyword>
<reference evidence="4 5" key="1">
    <citation type="journal article" date="2015" name="BMC Genomics">
        <title>Gene expression during zombie ant biting behavior reflects the complexity underlying fungal parasitic behavioral manipulation.</title>
        <authorList>
            <person name="de Bekker C."/>
            <person name="Ohm R.A."/>
            <person name="Loreto R.G."/>
            <person name="Sebastian A."/>
            <person name="Albert I."/>
            <person name="Merrow M."/>
            <person name="Brachmann A."/>
            <person name="Hughes D.P."/>
        </authorList>
    </citation>
    <scope>NUCLEOTIDE SEQUENCE [LARGE SCALE GENOMIC DNA]</scope>
    <source>
        <strain evidence="4 5">SC16a</strain>
    </source>
</reference>
<protein>
    <submittedName>
        <fullName evidence="4">Uncharacterized protein</fullName>
    </submittedName>
</protein>
<evidence type="ECO:0000313" key="5">
    <source>
        <dbReference type="Proteomes" id="UP000037136"/>
    </source>
</evidence>
<sequence length="172" mass="19075">MKLVSLILALGLAAFSLAAPIPAPRQLLAMDDRPVLRNPMDSLTALFAPLRILCWGPRRLRPVFDIDKESSEYMTDMNGDLLLVGTNQKLRIVGWNPSPSLFILVPRGRQPVAILVVCLWLLATCWYLARSFQDTDDAVLVLPAQSLEQRRPTPPPERGREKSAAVAGGCFR</sequence>
<keyword evidence="2" id="KW-0812">Transmembrane</keyword>
<keyword evidence="2" id="KW-0472">Membrane</keyword>
<feature type="signal peptide" evidence="3">
    <location>
        <begin position="1"/>
        <end position="18"/>
    </location>
</feature>
<comment type="caution">
    <text evidence="4">The sequence shown here is derived from an EMBL/GenBank/DDBJ whole genome shotgun (WGS) entry which is preliminary data.</text>
</comment>
<feature type="chain" id="PRO_5012586349" evidence="3">
    <location>
        <begin position="19"/>
        <end position="172"/>
    </location>
</feature>
<feature type="transmembrane region" description="Helical" evidence="2">
    <location>
        <begin position="112"/>
        <end position="129"/>
    </location>
</feature>
<evidence type="ECO:0000313" key="4">
    <source>
        <dbReference type="EMBL" id="PFH60647.1"/>
    </source>
</evidence>
<proteinExistence type="predicted"/>
<name>A0A2A9PID4_OPHUN</name>
<gene>
    <name evidence="4" type="ORF">XA68_10607</name>
</gene>
<feature type="region of interest" description="Disordered" evidence="1">
    <location>
        <begin position="149"/>
        <end position="172"/>
    </location>
</feature>
<evidence type="ECO:0000256" key="1">
    <source>
        <dbReference type="SAM" id="MobiDB-lite"/>
    </source>
</evidence>
<keyword evidence="5" id="KW-1185">Reference proteome</keyword>
<dbReference type="Proteomes" id="UP000037136">
    <property type="component" value="Unassembled WGS sequence"/>
</dbReference>
<dbReference type="OrthoDB" id="4925822at2759"/>
<organism evidence="4 5">
    <name type="scientific">Ophiocordyceps unilateralis</name>
    <name type="common">Zombie-ant fungus</name>
    <name type="synonym">Torrubia unilateralis</name>
    <dbReference type="NCBI Taxonomy" id="268505"/>
    <lineage>
        <taxon>Eukaryota</taxon>
        <taxon>Fungi</taxon>
        <taxon>Dikarya</taxon>
        <taxon>Ascomycota</taxon>
        <taxon>Pezizomycotina</taxon>
        <taxon>Sordariomycetes</taxon>
        <taxon>Hypocreomycetidae</taxon>
        <taxon>Hypocreales</taxon>
        <taxon>Ophiocordycipitaceae</taxon>
        <taxon>Ophiocordyceps</taxon>
    </lineage>
</organism>
<dbReference type="AlphaFoldDB" id="A0A2A9PID4"/>
<accession>A0A2A9PID4</accession>
<evidence type="ECO:0000256" key="2">
    <source>
        <dbReference type="SAM" id="Phobius"/>
    </source>
</evidence>
<keyword evidence="2" id="KW-1133">Transmembrane helix</keyword>
<reference evidence="4 5" key="2">
    <citation type="journal article" date="2017" name="Sci. Rep.">
        <title>Ant-infecting Ophiocordyceps genomes reveal a high diversity of potential behavioral manipulation genes and a possible major role for enterotoxins.</title>
        <authorList>
            <person name="de Bekker C."/>
            <person name="Ohm R.A."/>
            <person name="Evans H.C."/>
            <person name="Brachmann A."/>
            <person name="Hughes D.P."/>
        </authorList>
    </citation>
    <scope>NUCLEOTIDE SEQUENCE [LARGE SCALE GENOMIC DNA]</scope>
    <source>
        <strain evidence="4 5">SC16a</strain>
    </source>
</reference>
<dbReference type="EMBL" id="LAZP02000116">
    <property type="protein sequence ID" value="PFH60647.1"/>
    <property type="molecule type" value="Genomic_DNA"/>
</dbReference>
<evidence type="ECO:0000256" key="3">
    <source>
        <dbReference type="SAM" id="SignalP"/>
    </source>
</evidence>